<dbReference type="AlphaFoldDB" id="A0A1S8SF30"/>
<evidence type="ECO:0000313" key="7">
    <source>
        <dbReference type="Proteomes" id="UP000190973"/>
    </source>
</evidence>
<dbReference type="Gene3D" id="3.90.1150.10">
    <property type="entry name" value="Aspartate Aminotransferase, domain 1"/>
    <property type="match status" value="1"/>
</dbReference>
<dbReference type="InterPro" id="IPR015422">
    <property type="entry name" value="PyrdxlP-dep_Trfase_small"/>
</dbReference>
<comment type="caution">
    <text evidence="6">The sequence shown here is derived from an EMBL/GenBank/DDBJ whole genome shotgun (WGS) entry which is preliminary data.</text>
</comment>
<evidence type="ECO:0000256" key="2">
    <source>
        <dbReference type="ARBA" id="ARBA00037999"/>
    </source>
</evidence>
<evidence type="ECO:0000313" key="6">
    <source>
        <dbReference type="EMBL" id="OOM63715.1"/>
    </source>
</evidence>
<evidence type="ECO:0000256" key="5">
    <source>
        <dbReference type="RuleBase" id="RU004508"/>
    </source>
</evidence>
<dbReference type="InterPro" id="IPR000653">
    <property type="entry name" value="DegT/StrS_aminotransferase"/>
</dbReference>
<dbReference type="PANTHER" id="PTHR30244:SF36">
    <property type="entry name" value="3-OXO-GLUCOSE-6-PHOSPHATE:GLUTAMATE AMINOTRANSFERASE"/>
    <property type="match status" value="1"/>
</dbReference>
<dbReference type="GO" id="GO:0030170">
    <property type="term" value="F:pyridoxal phosphate binding"/>
    <property type="evidence" value="ECO:0007669"/>
    <property type="project" value="TreeGrafter"/>
</dbReference>
<keyword evidence="6" id="KW-0032">Aminotransferase</keyword>
<comment type="similarity">
    <text evidence="2 5">Belongs to the DegT/DnrJ/EryC1 family.</text>
</comment>
<organism evidence="6 7">
    <name type="scientific">Clostridium beijerinckii</name>
    <name type="common">Clostridium MP</name>
    <dbReference type="NCBI Taxonomy" id="1520"/>
    <lineage>
        <taxon>Bacteria</taxon>
        <taxon>Bacillati</taxon>
        <taxon>Bacillota</taxon>
        <taxon>Clostridia</taxon>
        <taxon>Eubacteriales</taxon>
        <taxon>Clostridiaceae</taxon>
        <taxon>Clostridium</taxon>
    </lineage>
</organism>
<reference evidence="6 7" key="1">
    <citation type="submission" date="2016-05" db="EMBL/GenBank/DDBJ databases">
        <title>Microbial solvent formation.</title>
        <authorList>
            <person name="Poehlein A."/>
            <person name="Montoya Solano J.D."/>
            <person name="Flitsch S."/>
            <person name="Krabben P."/>
            <person name="Duerre P."/>
            <person name="Daniel R."/>
        </authorList>
    </citation>
    <scope>NUCLEOTIDE SEQUENCE [LARGE SCALE GENOMIC DNA]</scope>
    <source>
        <strain evidence="6 7">DSM 53</strain>
    </source>
</reference>
<dbReference type="Gene3D" id="3.40.640.10">
    <property type="entry name" value="Type I PLP-dependent aspartate aminotransferase-like (Major domain)"/>
    <property type="match status" value="1"/>
</dbReference>
<dbReference type="Proteomes" id="UP000190973">
    <property type="component" value="Unassembled WGS sequence"/>
</dbReference>
<gene>
    <name evidence="6" type="primary">fdtB_1</name>
    <name evidence="6" type="ORF">CLBCK_08500</name>
</gene>
<dbReference type="GO" id="GO:0008483">
    <property type="term" value="F:transaminase activity"/>
    <property type="evidence" value="ECO:0007669"/>
    <property type="project" value="UniProtKB-KW"/>
</dbReference>
<name>A0A1S8SF30_CLOBE</name>
<feature type="modified residue" description="N6-(pyridoxal phosphate)lysine" evidence="4">
    <location>
        <position position="186"/>
    </location>
</feature>
<dbReference type="RefSeq" id="WP_077837628.1">
    <property type="nucleotide sequence ID" value="NZ_JABTAE010000001.1"/>
</dbReference>
<dbReference type="InterPro" id="IPR015424">
    <property type="entry name" value="PyrdxlP-dep_Trfase"/>
</dbReference>
<proteinExistence type="inferred from homology"/>
<keyword evidence="6" id="KW-0808">Transferase</keyword>
<evidence type="ECO:0000256" key="1">
    <source>
        <dbReference type="ARBA" id="ARBA00022898"/>
    </source>
</evidence>
<dbReference type="CDD" id="cd00616">
    <property type="entry name" value="AHBA_syn"/>
    <property type="match status" value="1"/>
</dbReference>
<keyword evidence="1 4" id="KW-0663">Pyridoxal phosphate</keyword>
<evidence type="ECO:0000256" key="4">
    <source>
        <dbReference type="PIRSR" id="PIRSR000390-2"/>
    </source>
</evidence>
<evidence type="ECO:0000256" key="3">
    <source>
        <dbReference type="PIRSR" id="PIRSR000390-1"/>
    </source>
</evidence>
<feature type="active site" description="Proton acceptor" evidence="3">
    <location>
        <position position="186"/>
    </location>
</feature>
<protein>
    <submittedName>
        <fullName evidence="6">dTDP-3-amino-3,6-dideoxy-alpha-D-galactopyranose transaminase</fullName>
        <ecNumber evidence="6">2.6.1.90</ecNumber>
    </submittedName>
</protein>
<dbReference type="PIRSF" id="PIRSF000390">
    <property type="entry name" value="PLP_StrS"/>
    <property type="match status" value="1"/>
</dbReference>
<dbReference type="SUPFAM" id="SSF53383">
    <property type="entry name" value="PLP-dependent transferases"/>
    <property type="match status" value="1"/>
</dbReference>
<dbReference type="GO" id="GO:0000271">
    <property type="term" value="P:polysaccharide biosynthetic process"/>
    <property type="evidence" value="ECO:0007669"/>
    <property type="project" value="TreeGrafter"/>
</dbReference>
<dbReference type="PANTHER" id="PTHR30244">
    <property type="entry name" value="TRANSAMINASE"/>
    <property type="match status" value="1"/>
</dbReference>
<dbReference type="InterPro" id="IPR015421">
    <property type="entry name" value="PyrdxlP-dep_Trfase_major"/>
</dbReference>
<dbReference type="Pfam" id="PF01041">
    <property type="entry name" value="DegT_DnrJ_EryC1"/>
    <property type="match status" value="1"/>
</dbReference>
<sequence length="364" mass="41033">MEVPFLNFKPMHNEIKDEILNVFEKIYDNNWFILGPYVEAFEKEFSKYCGANYCISCGNGLDALSIILRGYDIGEGDEVIVPANTYIATALAVSYVGAKVILVEPDINTFNIDVTKIEAAITKKTKALIAVHLYGRPAEIDKVKPLCKKYNLKLIEDSAQAHGAIYNGQKAGNLGDAAGFSFYPGKNLGALGDGGAILTNDKELAEKVRAIRNYGSKIKYYNEYKGVNSRLDEIQAGYLSIKLKSLDKWNFYRQKVAKVYLEKITNNKLILPNIDLVTDSIWHVFALRTEFRDELVAYLNSHGISTVIHYPIPIHLQKAYKELGYKEGDFPLAECISKTVLSIPIWYGMTNEEINYVIDILNKW</sequence>
<accession>A0A1S8SF30</accession>
<dbReference type="EMBL" id="LZZI01000009">
    <property type="protein sequence ID" value="OOM63715.1"/>
    <property type="molecule type" value="Genomic_DNA"/>
</dbReference>
<dbReference type="EC" id="2.6.1.90" evidence="6"/>